<name>A0A1Y2LCB6_9PROT</name>
<organism evidence="2 3">
    <name type="scientific">Thalassospira alkalitolerans</name>
    <dbReference type="NCBI Taxonomy" id="1293890"/>
    <lineage>
        <taxon>Bacteria</taxon>
        <taxon>Pseudomonadati</taxon>
        <taxon>Pseudomonadota</taxon>
        <taxon>Alphaproteobacteria</taxon>
        <taxon>Rhodospirillales</taxon>
        <taxon>Thalassospiraceae</taxon>
        <taxon>Thalassospira</taxon>
    </lineage>
</organism>
<evidence type="ECO:0000256" key="1">
    <source>
        <dbReference type="SAM" id="Coils"/>
    </source>
</evidence>
<dbReference type="EMBL" id="JFKB01000006">
    <property type="protein sequence ID" value="OSQ48053.1"/>
    <property type="molecule type" value="Genomic_DNA"/>
</dbReference>
<reference evidence="2 3" key="1">
    <citation type="submission" date="2014-03" db="EMBL/GenBank/DDBJ databases">
        <title>The draft genome sequence of Thalassospira alkalitolerans JCM 18968.</title>
        <authorList>
            <person name="Lai Q."/>
            <person name="Shao Z."/>
        </authorList>
    </citation>
    <scope>NUCLEOTIDE SEQUENCE [LARGE SCALE GENOMIC DNA]</scope>
    <source>
        <strain evidence="2 3">JCM 18968</strain>
    </source>
</reference>
<gene>
    <name evidence="2" type="ORF">TALK_10690</name>
</gene>
<keyword evidence="1" id="KW-0175">Coiled coil</keyword>
<protein>
    <submittedName>
        <fullName evidence="2">Uncharacterized protein</fullName>
    </submittedName>
</protein>
<accession>A0A1Y2LCB6</accession>
<evidence type="ECO:0000313" key="3">
    <source>
        <dbReference type="Proteomes" id="UP000193396"/>
    </source>
</evidence>
<sequence>MSVFSLDILSWIELMFLHVSTWGFGGKTMRIGVASALVAVLTVSGCGGGIQVKTVKSTQDQIVVSDAASRLTIDRDVKGHQVRGFISPEHVVCPEPSPDIAKALSESLSAAANVSLSSGDEVGAQVGHSSVESIAQLGERLATVMLLRDEFSDLCRSYANGAVSATTYSVRLSKLDRKMVSLMMGEMAAGAFGRDLAALGGNASYGGGTTGSEEDIEKARTELAAAQKAYQAAVDHEKAVLAKDSANIKEGEREAARYDVVAKQTELVAARQGMNLLYAFKGSGAAVSGPVSVPGGATVAINSEHRVEIARTLERIQQNFISDDQSGTLIDACISALDYAPTLAERAEQLAAVKENSFDVVFAELDAQIADQEEFVERLDKEVAKTSADLLLPESERTASQSDLMDQKRDLALAQQELVRLKSARGSGAAALVGVSGANFSSPLIDTCKKVLADPDKVKQLVSLSTNLRVQRMTAEKEILAQQVAAKDRDVTLKALGLCADYSTDKENAKLPDSLKKMCDAQFKALSGN</sequence>
<dbReference type="AlphaFoldDB" id="A0A1Y2LCB6"/>
<evidence type="ECO:0000313" key="2">
    <source>
        <dbReference type="EMBL" id="OSQ48053.1"/>
    </source>
</evidence>
<comment type="caution">
    <text evidence="2">The sequence shown here is derived from an EMBL/GenBank/DDBJ whole genome shotgun (WGS) entry which is preliminary data.</text>
</comment>
<proteinExistence type="predicted"/>
<feature type="coiled-coil region" evidence="1">
    <location>
        <begin position="362"/>
        <end position="424"/>
    </location>
</feature>
<dbReference type="Proteomes" id="UP000193396">
    <property type="component" value="Unassembled WGS sequence"/>
</dbReference>
<keyword evidence="3" id="KW-1185">Reference proteome</keyword>